<name>A0ABT6XL28_9GAMM</name>
<comment type="caution">
    <text evidence="1">The sequence shown here is derived from an EMBL/GenBank/DDBJ whole genome shotgun (WGS) entry which is preliminary data.</text>
</comment>
<accession>A0ABT6XL28</accession>
<gene>
    <name evidence="1" type="ORF">QLQ15_17675</name>
</gene>
<dbReference type="EMBL" id="JASGBI010000002">
    <property type="protein sequence ID" value="MDI9240736.1"/>
    <property type="molecule type" value="Genomic_DNA"/>
</dbReference>
<protein>
    <submittedName>
        <fullName evidence="1">Phage tail assembly protein</fullName>
    </submittedName>
</protein>
<proteinExistence type="predicted"/>
<evidence type="ECO:0000313" key="2">
    <source>
        <dbReference type="Proteomes" id="UP001321580"/>
    </source>
</evidence>
<dbReference type="Proteomes" id="UP001321580">
    <property type="component" value="Unassembled WGS sequence"/>
</dbReference>
<dbReference type="RefSeq" id="WP_283214217.1">
    <property type="nucleotide sequence ID" value="NZ_JASGBI010000002.1"/>
</dbReference>
<organism evidence="1 2">
    <name type="scientific">Lysobacter stagni</name>
    <dbReference type="NCBI Taxonomy" id="3045172"/>
    <lineage>
        <taxon>Bacteria</taxon>
        <taxon>Pseudomonadati</taxon>
        <taxon>Pseudomonadota</taxon>
        <taxon>Gammaproteobacteria</taxon>
        <taxon>Lysobacterales</taxon>
        <taxon>Lysobacteraceae</taxon>
        <taxon>Lysobacter</taxon>
    </lineage>
</organism>
<evidence type="ECO:0000313" key="1">
    <source>
        <dbReference type="EMBL" id="MDI9240736.1"/>
    </source>
</evidence>
<sequence length="90" mass="9472">MSSEKVYTLKHPVQLGGQTVAKVTLGRVKGKHLRAFPASNPTMGDMLDLAAKVMGESGLLLDEMEAEDIAGVCELLGESFQAGPETGSKP</sequence>
<reference evidence="1 2" key="1">
    <citation type="submission" date="2023-05" db="EMBL/GenBank/DDBJ databases">
        <title>Lysobacter sp. strain LF1 Genome sequencing and assembly.</title>
        <authorList>
            <person name="Jung Y."/>
        </authorList>
    </citation>
    <scope>NUCLEOTIDE SEQUENCE [LARGE SCALE GENOMIC DNA]</scope>
    <source>
        <strain evidence="1 2">LF1</strain>
    </source>
</reference>
<keyword evidence="2" id="KW-1185">Reference proteome</keyword>